<organism evidence="6 7">
    <name type="scientific">Asticcacaulis excentricus</name>
    <dbReference type="NCBI Taxonomy" id="78587"/>
    <lineage>
        <taxon>Bacteria</taxon>
        <taxon>Pseudomonadati</taxon>
        <taxon>Pseudomonadota</taxon>
        <taxon>Alphaproteobacteria</taxon>
        <taxon>Caulobacterales</taxon>
        <taxon>Caulobacteraceae</taxon>
        <taxon>Asticcacaulis</taxon>
    </lineage>
</organism>
<evidence type="ECO:0000256" key="1">
    <source>
        <dbReference type="ARBA" id="ARBA00005417"/>
    </source>
</evidence>
<dbReference type="GO" id="GO:0005524">
    <property type="term" value="F:ATP binding"/>
    <property type="evidence" value="ECO:0007669"/>
    <property type="project" value="UniProtKB-KW"/>
</dbReference>
<dbReference type="InterPro" id="IPR017871">
    <property type="entry name" value="ABC_transporter-like_CS"/>
</dbReference>
<evidence type="ECO:0000256" key="2">
    <source>
        <dbReference type="ARBA" id="ARBA00022448"/>
    </source>
</evidence>
<dbReference type="SMART" id="SM00382">
    <property type="entry name" value="AAA"/>
    <property type="match status" value="1"/>
</dbReference>
<gene>
    <name evidence="6" type="ORF">EM6_2155</name>
</gene>
<name>A0A3G9G8K9_9CAUL</name>
<evidence type="ECO:0000259" key="5">
    <source>
        <dbReference type="PROSITE" id="PS50893"/>
    </source>
</evidence>
<feature type="domain" description="ABC transporter" evidence="5">
    <location>
        <begin position="20"/>
        <end position="251"/>
    </location>
</feature>
<evidence type="ECO:0000256" key="4">
    <source>
        <dbReference type="ARBA" id="ARBA00022840"/>
    </source>
</evidence>
<dbReference type="OrthoDB" id="9802264at2"/>
<evidence type="ECO:0000256" key="3">
    <source>
        <dbReference type="ARBA" id="ARBA00022741"/>
    </source>
</evidence>
<accession>A0A3G9G8K9</accession>
<keyword evidence="3" id="KW-0547">Nucleotide-binding</keyword>
<keyword evidence="4 6" id="KW-0067">ATP-binding</keyword>
<dbReference type="InterPro" id="IPR050166">
    <property type="entry name" value="ABC_transporter_ATP-bind"/>
</dbReference>
<dbReference type="InterPro" id="IPR003593">
    <property type="entry name" value="AAA+_ATPase"/>
</dbReference>
<dbReference type="Pfam" id="PF00005">
    <property type="entry name" value="ABC_tran"/>
    <property type="match status" value="1"/>
</dbReference>
<comment type="similarity">
    <text evidence="1">Belongs to the ABC transporter superfamily.</text>
</comment>
<dbReference type="PANTHER" id="PTHR42788">
    <property type="entry name" value="TAURINE IMPORT ATP-BINDING PROTEIN-RELATED"/>
    <property type="match status" value="1"/>
</dbReference>
<dbReference type="InterPro" id="IPR027417">
    <property type="entry name" value="P-loop_NTPase"/>
</dbReference>
<proteinExistence type="inferred from homology"/>
<dbReference type="PROSITE" id="PS50893">
    <property type="entry name" value="ABC_TRANSPORTER_2"/>
    <property type="match status" value="1"/>
</dbReference>
<protein>
    <submittedName>
        <fullName evidence="6">Alkanesulfonate ABC transporter ATP-binding protein</fullName>
    </submittedName>
</protein>
<dbReference type="Gene3D" id="3.40.50.300">
    <property type="entry name" value="P-loop containing nucleotide triphosphate hydrolases"/>
    <property type="match status" value="1"/>
</dbReference>
<dbReference type="GO" id="GO:0016887">
    <property type="term" value="F:ATP hydrolysis activity"/>
    <property type="evidence" value="ECO:0007669"/>
    <property type="project" value="InterPro"/>
</dbReference>
<sequence length="280" mass="30672">MDYVSPSSLTGAPPRQTGALTLKGIRKQFNFRDRELKVLAGFDLSVNPGEFVSIVGPSGCGKSTLLRLIAGLDDAYEGTITLDGQRVVGTSLERGLVFQDHRLFPWMTLEDNIALALTNRPLSKAAKAKLVAEHIALVGLKGFEKAWPHQLSGGMAQRAAIARALVNEPKVLLLDEPFGALDALTRIHLQKELQRIWLASGATMIMITHDVEEALYLGDRVVVMQANPGRIVHTVDVELPHPRDRASPVLHRLKDEIIAELTETPEDNATVVPLHKGEPR</sequence>
<dbReference type="RefSeq" id="WP_126422729.1">
    <property type="nucleotide sequence ID" value="NZ_AP018827.1"/>
</dbReference>
<dbReference type="PANTHER" id="PTHR42788:SF13">
    <property type="entry name" value="ALIPHATIC SULFONATES IMPORT ATP-BINDING PROTEIN SSUB"/>
    <property type="match status" value="1"/>
</dbReference>
<dbReference type="AlphaFoldDB" id="A0A3G9G8K9"/>
<dbReference type="PROSITE" id="PS00211">
    <property type="entry name" value="ABC_TRANSPORTER_1"/>
    <property type="match status" value="1"/>
</dbReference>
<keyword evidence="2" id="KW-0813">Transport</keyword>
<dbReference type="SUPFAM" id="SSF52540">
    <property type="entry name" value="P-loop containing nucleoside triphosphate hydrolases"/>
    <property type="match status" value="1"/>
</dbReference>
<dbReference type="CDD" id="cd03293">
    <property type="entry name" value="ABC_NrtD_SsuB_transporters"/>
    <property type="match status" value="1"/>
</dbReference>
<dbReference type="Proteomes" id="UP000278756">
    <property type="component" value="Chromosome 1"/>
</dbReference>
<reference evidence="7" key="2">
    <citation type="journal article" date="2017" name="Plant Physiol. Biochem.">
        <title>Differential oxidative and antioxidative response of duckweed Lemna minor toward plant growth promoting/inhibiting bacteria.</title>
        <authorList>
            <person name="Ishizawa H."/>
            <person name="Kuroda M."/>
            <person name="Morikawa M."/>
            <person name="Ike M."/>
        </authorList>
    </citation>
    <scope>NUCLEOTIDE SEQUENCE [LARGE SCALE GENOMIC DNA]</scope>
    <source>
        <strain evidence="7">M6</strain>
    </source>
</reference>
<reference evidence="7" key="1">
    <citation type="journal article" date="2017" name="Biotechnol. Biofuels">
        <title>Evaluation of environmental bacterial communities as a factor affecting the growth of duckweed Lemna minor.</title>
        <authorList>
            <person name="Ishizawa H."/>
            <person name="Kuroda M."/>
            <person name="Morikawa M."/>
            <person name="Ike M."/>
        </authorList>
    </citation>
    <scope>NUCLEOTIDE SEQUENCE [LARGE SCALE GENOMIC DNA]</scope>
    <source>
        <strain evidence="7">M6</strain>
    </source>
</reference>
<dbReference type="InterPro" id="IPR003439">
    <property type="entry name" value="ABC_transporter-like_ATP-bd"/>
</dbReference>
<evidence type="ECO:0000313" key="7">
    <source>
        <dbReference type="Proteomes" id="UP000278756"/>
    </source>
</evidence>
<dbReference type="EMBL" id="AP018827">
    <property type="protein sequence ID" value="BBF81553.1"/>
    <property type="molecule type" value="Genomic_DNA"/>
</dbReference>
<evidence type="ECO:0000313" key="6">
    <source>
        <dbReference type="EMBL" id="BBF81553.1"/>
    </source>
</evidence>